<dbReference type="KEGG" id="sliu:111356964"/>
<feature type="compositionally biased region" description="Basic and acidic residues" evidence="3">
    <location>
        <begin position="505"/>
        <end position="514"/>
    </location>
</feature>
<dbReference type="InterPro" id="IPR051487">
    <property type="entry name" value="Ser/Thr_Proteases_Immune/Dev"/>
</dbReference>
<feature type="compositionally biased region" description="Polar residues" evidence="3">
    <location>
        <begin position="931"/>
        <end position="941"/>
    </location>
</feature>
<feature type="compositionally biased region" description="Polar residues" evidence="3">
    <location>
        <begin position="895"/>
        <end position="905"/>
    </location>
</feature>
<keyword evidence="1" id="KW-1015">Disulfide bond</keyword>
<accession>A0A9J7IT84</accession>
<organism evidence="5 6">
    <name type="scientific">Spodoptera litura</name>
    <name type="common">Asian cotton leafworm</name>
    <dbReference type="NCBI Taxonomy" id="69820"/>
    <lineage>
        <taxon>Eukaryota</taxon>
        <taxon>Metazoa</taxon>
        <taxon>Ecdysozoa</taxon>
        <taxon>Arthropoda</taxon>
        <taxon>Hexapoda</taxon>
        <taxon>Insecta</taxon>
        <taxon>Pterygota</taxon>
        <taxon>Neoptera</taxon>
        <taxon>Endopterygota</taxon>
        <taxon>Lepidoptera</taxon>
        <taxon>Glossata</taxon>
        <taxon>Ditrysia</taxon>
        <taxon>Noctuoidea</taxon>
        <taxon>Noctuidae</taxon>
        <taxon>Amphipyrinae</taxon>
        <taxon>Spodoptera</taxon>
    </lineage>
</organism>
<keyword evidence="5" id="KW-1185">Reference proteome</keyword>
<feature type="region of interest" description="Disordered" evidence="3">
    <location>
        <begin position="427"/>
        <end position="483"/>
    </location>
</feature>
<feature type="compositionally biased region" description="Polar residues" evidence="3">
    <location>
        <begin position="607"/>
        <end position="628"/>
    </location>
</feature>
<evidence type="ECO:0000313" key="6">
    <source>
        <dbReference type="RefSeq" id="XP_022827218.1"/>
    </source>
</evidence>
<dbReference type="GO" id="GO:0004252">
    <property type="term" value="F:serine-type endopeptidase activity"/>
    <property type="evidence" value="ECO:0007669"/>
    <property type="project" value="InterPro"/>
</dbReference>
<feature type="region of interest" description="Disordered" evidence="3">
    <location>
        <begin position="895"/>
        <end position="988"/>
    </location>
</feature>
<evidence type="ECO:0000313" key="5">
    <source>
        <dbReference type="Proteomes" id="UP000301870"/>
    </source>
</evidence>
<dbReference type="InterPro" id="IPR001254">
    <property type="entry name" value="Trypsin_dom"/>
</dbReference>
<dbReference type="AlphaFoldDB" id="A0A9J7IT84"/>
<dbReference type="InterPro" id="IPR009003">
    <property type="entry name" value="Peptidase_S1_PA"/>
</dbReference>
<name>A0A9J7IT84_SPOLT</name>
<evidence type="ECO:0000256" key="2">
    <source>
        <dbReference type="ARBA" id="ARBA00024195"/>
    </source>
</evidence>
<dbReference type="PROSITE" id="PS50240">
    <property type="entry name" value="TRYPSIN_DOM"/>
    <property type="match status" value="1"/>
</dbReference>
<dbReference type="OrthoDB" id="7399629at2759"/>
<feature type="compositionally biased region" description="Low complexity" evidence="3">
    <location>
        <begin position="636"/>
        <end position="651"/>
    </location>
</feature>
<comment type="similarity">
    <text evidence="2">Belongs to the peptidase S1 family. CLIP subfamily.</text>
</comment>
<proteinExistence type="inferred from homology"/>
<feature type="compositionally biased region" description="Basic and acidic residues" evidence="3">
    <location>
        <begin position="393"/>
        <end position="407"/>
    </location>
</feature>
<dbReference type="Proteomes" id="UP000301870">
    <property type="component" value="Chromosome 24"/>
</dbReference>
<dbReference type="RefSeq" id="XP_022827218.1">
    <property type="nucleotide sequence ID" value="XM_022971450.1"/>
</dbReference>
<dbReference type="Gene3D" id="2.40.10.10">
    <property type="entry name" value="Trypsin-like serine proteases"/>
    <property type="match status" value="2"/>
</dbReference>
<feature type="compositionally biased region" description="Basic and acidic residues" evidence="3">
    <location>
        <begin position="427"/>
        <end position="474"/>
    </location>
</feature>
<dbReference type="SUPFAM" id="SSF50494">
    <property type="entry name" value="Trypsin-like serine proteases"/>
    <property type="match status" value="2"/>
</dbReference>
<feature type="compositionally biased region" description="Polar residues" evidence="3">
    <location>
        <begin position="539"/>
        <end position="568"/>
    </location>
</feature>
<gene>
    <name evidence="6" type="primary">LOC111356964</name>
</gene>
<dbReference type="InterPro" id="IPR043504">
    <property type="entry name" value="Peptidase_S1_PA_chymotrypsin"/>
</dbReference>
<feature type="compositionally biased region" description="Polar residues" evidence="3">
    <location>
        <begin position="795"/>
        <end position="850"/>
    </location>
</feature>
<dbReference type="GeneID" id="111356964"/>
<feature type="compositionally biased region" description="Low complexity" evidence="3">
    <location>
        <begin position="523"/>
        <end position="538"/>
    </location>
</feature>
<dbReference type="GO" id="GO:0006508">
    <property type="term" value="P:proteolysis"/>
    <property type="evidence" value="ECO:0007669"/>
    <property type="project" value="InterPro"/>
</dbReference>
<feature type="region of interest" description="Disordered" evidence="3">
    <location>
        <begin position="607"/>
        <end position="692"/>
    </location>
</feature>
<dbReference type="SMART" id="SM00020">
    <property type="entry name" value="Tryp_SPc"/>
    <property type="match status" value="1"/>
</dbReference>
<sequence>MKYDQVSHCQRRIINGSEVSEDKTYVVYLVKAPLSKKIYDSWLCGGALVSKEFIITSAACVEDVDYLYAIAGYRKYVKDKFIEYDDCTKTMKKKVIYTCVPVAYEFSYDEIEKWSYIDIALVKVESPYNLFDARFQIMCSYIPTIARINFDPKHQVPGTEGMVLGWGHTEMWREHGDKVNYNQEMLRYTATLLMDKNLCKEHYKDYPELLKTIDKYMLCSLDAGHMNDKGEIVSQNHTLVDGCITQNDKLMGIEGEVCQMETKRDPILVDYINYPKDETRKRMSTNDTIEDEDIKNSSSNESLTEETLRNINFNETFVKKNMEYRISRRNGICQNDHGGPLIGWIGKREVVIGIASVFKIDEENRCVGPYLYTSTVCNSAFLHCTLHEEPPRVPIPKKTETPADRRAFCNSPPSVRGYDTIERFVSWKDHPSGPADNEKALLRSKPVRKEDKFATRVESDKNSNENDNPLRDRNTQQVSFPKGFSGKYKAQASFLALMKQTQKSSETKTESSEEKEIEEPLNSSSEEVGSSTGTSQTTNNPMDTDPSPNIESSSNLGPPPELQTNLGPPQQMRPNIELASQMKPSNLQSLPEIRPLYPEMGLSSQIVSPSEIRQNSWQSQSLGTSQNPESPPIVGPPLNLDPSPNSPLQNLGYPQNQRLPQYLGSQQNLGPPQNLGTLQNLGPPQNLGRPTNLGLIQNQKFSQNLGLPQNLGRPQNLGPPQNLGLPQNLVPPQNLGTLQNFGPPKNLGPPQDLGPPRNLWTPQNLSPPKNVGYPQNPGRPPNLNRPHNLGYPYQAFQQNSGPISNLGPSPNSGIQQNVVPPSNQKFQQNLGSPQNFRPPQNMGVSLNLRPTSNLGPLSNFNPILNSAPSSYSELLKSFDSQTNLGPSVNMGSSLNFKTALNQDPSSVGIPNMRSPTFEPPSHTGAPPRVGLNTNSSPNLKNTAYDKSLISNPVATQNAEKKQNQPTSQKDTNVFENFKMRPQKPIRSK</sequence>
<dbReference type="PANTHER" id="PTHR24256">
    <property type="entry name" value="TRYPTASE-RELATED"/>
    <property type="match status" value="1"/>
</dbReference>
<protein>
    <submittedName>
        <fullName evidence="6">Uncharacterized protein LOC111356964</fullName>
    </submittedName>
</protein>
<feature type="domain" description="Peptidase S1" evidence="4">
    <location>
        <begin position="13"/>
        <end position="433"/>
    </location>
</feature>
<reference evidence="6" key="1">
    <citation type="submission" date="2025-08" db="UniProtKB">
        <authorList>
            <consortium name="RefSeq"/>
        </authorList>
    </citation>
    <scope>IDENTIFICATION</scope>
    <source>
        <strain evidence="6">Ishihara</strain>
        <tissue evidence="6">Whole body</tissue>
    </source>
</reference>
<feature type="compositionally biased region" description="Polar residues" evidence="3">
    <location>
        <begin position="652"/>
        <end position="683"/>
    </location>
</feature>
<dbReference type="Pfam" id="PF00089">
    <property type="entry name" value="Trypsin"/>
    <property type="match status" value="1"/>
</dbReference>
<feature type="region of interest" description="Disordered" evidence="3">
    <location>
        <begin position="705"/>
        <end position="850"/>
    </location>
</feature>
<evidence type="ECO:0000259" key="4">
    <source>
        <dbReference type="PROSITE" id="PS50240"/>
    </source>
</evidence>
<feature type="compositionally biased region" description="Polar residues" evidence="3">
    <location>
        <begin position="948"/>
        <end position="974"/>
    </location>
</feature>
<feature type="compositionally biased region" description="Polar residues" evidence="3">
    <location>
        <begin position="730"/>
        <end position="740"/>
    </location>
</feature>
<evidence type="ECO:0000256" key="3">
    <source>
        <dbReference type="SAM" id="MobiDB-lite"/>
    </source>
</evidence>
<feature type="region of interest" description="Disordered" evidence="3">
    <location>
        <begin position="499"/>
        <end position="572"/>
    </location>
</feature>
<feature type="region of interest" description="Disordered" evidence="3">
    <location>
        <begin position="393"/>
        <end position="412"/>
    </location>
</feature>
<evidence type="ECO:0000256" key="1">
    <source>
        <dbReference type="ARBA" id="ARBA00023157"/>
    </source>
</evidence>